<evidence type="ECO:0000256" key="2">
    <source>
        <dbReference type="ARBA" id="ARBA00023002"/>
    </source>
</evidence>
<evidence type="ECO:0000313" key="8">
    <source>
        <dbReference type="Proteomes" id="UP000586976"/>
    </source>
</evidence>
<dbReference type="InterPro" id="IPR046373">
    <property type="entry name" value="Acyl-CoA_Oxase/DH_mid-dom_sf"/>
</dbReference>
<feature type="compositionally biased region" description="Basic and acidic residues" evidence="3">
    <location>
        <begin position="38"/>
        <end position="48"/>
    </location>
</feature>
<accession>A0A7W2D281</accession>
<dbReference type="InterPro" id="IPR006091">
    <property type="entry name" value="Acyl-CoA_Oxase/DH_mid-dom"/>
</dbReference>
<dbReference type="Gene3D" id="1.20.140.10">
    <property type="entry name" value="Butyryl-CoA Dehydrogenase, subunit A, domain 3"/>
    <property type="match status" value="1"/>
</dbReference>
<name>A0A7W2D281_9ACTN</name>
<sequence>MTRTGQTTDLTATGRPDGDGSRAGRPNADSSHTGRPGTDGRRTGRPDADGPLTGRPDTQGRGTDRSALALPPLDLDRLPDVTRALAARAAEHDRDASFPTEGIALVHEAGLLTATVAPRYGGPGAGLFDTVRILRALGAGDPAVALVTAMTLFVHAGEARNPSWPAAGYAEFLTEAATRPALVNALRVEPELGSPVRGGLPATTARRDGDHWVLTGRKIYSTGAVGLSRMLVYARTDEDPVRVGSFLVRGDSPGLSIEPTWDHVGLRASRSDDVLLDGVRVPVDEVVGLTEARAAAPGARQDAAAGAWNALGLTALYLGVADAARDWFIGFLHERVPTGLGAPLATLPRFQTAVGEIESALTGAGVLVESLAARVDAGDEDALDQAGIAKILGTRAAIGAVEQALQLTGNHGLTRANPLQRHYRDVLCSRVHTPQDDAVVTAVGRAALDHHRPTAVKGT</sequence>
<evidence type="ECO:0000259" key="4">
    <source>
        <dbReference type="Pfam" id="PF02770"/>
    </source>
</evidence>
<protein>
    <submittedName>
        <fullName evidence="7">Acyl-CoA/acyl-ACP dehydrogenase</fullName>
    </submittedName>
</protein>
<feature type="compositionally biased region" description="Polar residues" evidence="3">
    <location>
        <begin position="1"/>
        <end position="11"/>
    </location>
</feature>
<feature type="region of interest" description="Disordered" evidence="3">
    <location>
        <begin position="1"/>
        <end position="74"/>
    </location>
</feature>
<dbReference type="Gene3D" id="2.40.110.10">
    <property type="entry name" value="Butyryl-CoA Dehydrogenase, subunit A, domain 2"/>
    <property type="match status" value="1"/>
</dbReference>
<dbReference type="Pfam" id="PF02771">
    <property type="entry name" value="Acyl-CoA_dh_N"/>
    <property type="match status" value="1"/>
</dbReference>
<dbReference type="InterPro" id="IPR013786">
    <property type="entry name" value="AcylCoA_DH/ox_N"/>
</dbReference>
<gene>
    <name evidence="7" type="ORF">H1V43_19080</name>
</gene>
<dbReference type="SUPFAM" id="SSF56645">
    <property type="entry name" value="Acyl-CoA dehydrogenase NM domain-like"/>
    <property type="match status" value="1"/>
</dbReference>
<evidence type="ECO:0000256" key="3">
    <source>
        <dbReference type="SAM" id="MobiDB-lite"/>
    </source>
</evidence>
<dbReference type="Pfam" id="PF02770">
    <property type="entry name" value="Acyl-CoA_dh_M"/>
    <property type="match status" value="1"/>
</dbReference>
<dbReference type="RefSeq" id="WP_181865168.1">
    <property type="nucleotide sequence ID" value="NZ_JACEQY010000020.1"/>
</dbReference>
<feature type="domain" description="Acyl-CoA oxidase/dehydrogenase middle" evidence="4">
    <location>
        <begin position="189"/>
        <end position="278"/>
    </location>
</feature>
<dbReference type="AlphaFoldDB" id="A0A7W2D281"/>
<reference evidence="7 8" key="1">
    <citation type="submission" date="2020-07" db="EMBL/GenBank/DDBJ databases">
        <title>Streptomyces isolated from Indian soil.</title>
        <authorList>
            <person name="Mandal S."/>
            <person name="Maiti P.K."/>
        </authorList>
    </citation>
    <scope>NUCLEOTIDE SEQUENCE [LARGE SCALE GENOMIC DNA]</scope>
    <source>
        <strain evidence="7 8">PSKA54</strain>
    </source>
</reference>
<dbReference type="Proteomes" id="UP000586976">
    <property type="component" value="Unassembled WGS sequence"/>
</dbReference>
<keyword evidence="2" id="KW-0560">Oxidoreductase</keyword>
<dbReference type="PANTHER" id="PTHR43831:SF1">
    <property type="entry name" value="ISOBUTYRYL-COA DEHYDROGENASE, MITOCHONDRIAL"/>
    <property type="match status" value="1"/>
</dbReference>
<dbReference type="SUPFAM" id="SSF47203">
    <property type="entry name" value="Acyl-CoA dehydrogenase C-terminal domain-like"/>
    <property type="match status" value="1"/>
</dbReference>
<evidence type="ECO:0000256" key="1">
    <source>
        <dbReference type="ARBA" id="ARBA00022630"/>
    </source>
</evidence>
<evidence type="ECO:0000259" key="6">
    <source>
        <dbReference type="Pfam" id="PF08028"/>
    </source>
</evidence>
<keyword evidence="1" id="KW-0285">Flavoprotein</keyword>
<dbReference type="PANTHER" id="PTHR43831">
    <property type="entry name" value="ISOBUTYRYL-COA DEHYDROGENASE"/>
    <property type="match status" value="1"/>
</dbReference>
<feature type="domain" description="Acyl-CoA dehydrogenase/oxidase N-terminal" evidence="5">
    <location>
        <begin position="83"/>
        <end position="150"/>
    </location>
</feature>
<dbReference type="InterPro" id="IPR009100">
    <property type="entry name" value="AcylCoA_DH/oxidase_NM_dom_sf"/>
</dbReference>
<organism evidence="7 8">
    <name type="scientific">Streptomyces himalayensis subsp. aureolus</name>
    <dbReference type="NCBI Taxonomy" id="2758039"/>
    <lineage>
        <taxon>Bacteria</taxon>
        <taxon>Bacillati</taxon>
        <taxon>Actinomycetota</taxon>
        <taxon>Actinomycetes</taxon>
        <taxon>Kitasatosporales</taxon>
        <taxon>Streptomycetaceae</taxon>
        <taxon>Streptomyces</taxon>
        <taxon>Streptomyces himalayensis</taxon>
    </lineage>
</organism>
<dbReference type="Pfam" id="PF08028">
    <property type="entry name" value="Acyl-CoA_dh_2"/>
    <property type="match status" value="1"/>
</dbReference>
<dbReference type="GO" id="GO:0016627">
    <property type="term" value="F:oxidoreductase activity, acting on the CH-CH group of donors"/>
    <property type="evidence" value="ECO:0007669"/>
    <property type="project" value="InterPro"/>
</dbReference>
<dbReference type="InterPro" id="IPR052547">
    <property type="entry name" value="Mito_Isobutyryl-CoADH"/>
</dbReference>
<dbReference type="EMBL" id="JACEQY010000020">
    <property type="protein sequence ID" value="MBA4863449.1"/>
    <property type="molecule type" value="Genomic_DNA"/>
</dbReference>
<comment type="caution">
    <text evidence="7">The sequence shown here is derived from an EMBL/GenBank/DDBJ whole genome shotgun (WGS) entry which is preliminary data.</text>
</comment>
<evidence type="ECO:0000313" key="7">
    <source>
        <dbReference type="EMBL" id="MBA4863449.1"/>
    </source>
</evidence>
<dbReference type="InterPro" id="IPR036250">
    <property type="entry name" value="AcylCo_DH-like_C"/>
</dbReference>
<keyword evidence="8" id="KW-1185">Reference proteome</keyword>
<proteinExistence type="predicted"/>
<dbReference type="CDD" id="cd00567">
    <property type="entry name" value="ACAD"/>
    <property type="match status" value="1"/>
</dbReference>
<dbReference type="GO" id="GO:0050660">
    <property type="term" value="F:flavin adenine dinucleotide binding"/>
    <property type="evidence" value="ECO:0007669"/>
    <property type="project" value="InterPro"/>
</dbReference>
<dbReference type="InterPro" id="IPR037069">
    <property type="entry name" value="AcylCoA_DH/ox_N_sf"/>
</dbReference>
<evidence type="ECO:0000259" key="5">
    <source>
        <dbReference type="Pfam" id="PF02771"/>
    </source>
</evidence>
<dbReference type="InterPro" id="IPR013107">
    <property type="entry name" value="Acyl-CoA_DH_C"/>
</dbReference>
<feature type="domain" description="Acyl-CoA dehydrogenase C-terminal" evidence="6">
    <location>
        <begin position="312"/>
        <end position="433"/>
    </location>
</feature>
<dbReference type="Gene3D" id="1.10.540.10">
    <property type="entry name" value="Acyl-CoA dehydrogenase/oxidase, N-terminal domain"/>
    <property type="match status" value="1"/>
</dbReference>